<protein>
    <submittedName>
        <fullName evidence="2">Replication protein</fullName>
    </submittedName>
</protein>
<evidence type="ECO:0000313" key="2">
    <source>
        <dbReference type="EMBL" id="QSO45472.1"/>
    </source>
</evidence>
<dbReference type="AlphaFoldDB" id="A0A9X7VV25"/>
<name>A0A9X7VV25_9BACL</name>
<feature type="compositionally biased region" description="Basic and acidic residues" evidence="1">
    <location>
        <begin position="331"/>
        <end position="340"/>
    </location>
</feature>
<feature type="region of interest" description="Disordered" evidence="1">
    <location>
        <begin position="377"/>
        <end position="405"/>
    </location>
</feature>
<reference evidence="2 3" key="1">
    <citation type="submission" date="2021-02" db="EMBL/GenBank/DDBJ databases">
        <title>Alicyclobacillus curvatus sp. nov. and Alicyclobacillus mengziensis sp. nov., two acidophilic bacteria isolated from acid mine drainage.</title>
        <authorList>
            <person name="Huang Y."/>
        </authorList>
    </citation>
    <scope>NUCLEOTIDE SEQUENCE [LARGE SCALE GENOMIC DNA]</scope>
    <source>
        <strain evidence="2 3">S30H14</strain>
    </source>
</reference>
<gene>
    <name evidence="2" type="ORF">JZ786_12895</name>
</gene>
<feature type="compositionally biased region" description="Basic and acidic residues" evidence="1">
    <location>
        <begin position="387"/>
        <end position="405"/>
    </location>
</feature>
<sequence length="445" mass="52058">MLAEHAIFDRAYAEQANRYIHDQHDYTDTKSYIALCHKTPKGKMPHRFVKTNDINEAVVSDYLGEDCYFSMSSFVRHKRKVEWVRKIPAVWVDLDCYKLGLDPDWVLRSIEINYIDTGNLPPFNWAVHSGQGLYLIWWIEPVPGAKPAVVGLWRTVMGYIYETLREYGADPQCIDITRVLRVPGSINLKNGARVTVDQRHDYRFALREIAEYLPEKIKTDQIPRRRGQPAKREVKVVSLHNRYTLHYARLQDLLKLCAMRQWKLSGPKGLGKRELVLFLYRYWSLCFTGGDKDKALEDTKALNNQFDVPLPDQEVVKATRSAEQAYETQNDEEKNRKAKEMGYPGAGYNYSNKRLVRLLDITAEEQKNLSTIIDYEEKQHRRRKARREAGVKPRDEYLEEQKKRSEDKLEALREAIKKNPLATNKELGERLGVTDRRIRTLRKKL</sequence>
<dbReference type="Gene3D" id="1.10.10.10">
    <property type="entry name" value="Winged helix-like DNA-binding domain superfamily/Winged helix DNA-binding domain"/>
    <property type="match status" value="1"/>
</dbReference>
<feature type="region of interest" description="Disordered" evidence="1">
    <location>
        <begin position="321"/>
        <end position="341"/>
    </location>
</feature>
<dbReference type="InterPro" id="IPR036388">
    <property type="entry name" value="WH-like_DNA-bd_sf"/>
</dbReference>
<accession>A0A9X7VV25</accession>
<dbReference type="Proteomes" id="UP000663505">
    <property type="component" value="Chromosome"/>
</dbReference>
<keyword evidence="3" id="KW-1185">Reference proteome</keyword>
<proteinExistence type="predicted"/>
<dbReference type="RefSeq" id="WP_206654840.1">
    <property type="nucleotide sequence ID" value="NZ_CP071182.1"/>
</dbReference>
<dbReference type="EMBL" id="CP071182">
    <property type="protein sequence ID" value="QSO45472.1"/>
    <property type="molecule type" value="Genomic_DNA"/>
</dbReference>
<evidence type="ECO:0000313" key="3">
    <source>
        <dbReference type="Proteomes" id="UP000663505"/>
    </source>
</evidence>
<organism evidence="2 3">
    <name type="scientific">Alicyclobacillus mengziensis</name>
    <dbReference type="NCBI Taxonomy" id="2931921"/>
    <lineage>
        <taxon>Bacteria</taxon>
        <taxon>Bacillati</taxon>
        <taxon>Bacillota</taxon>
        <taxon>Bacilli</taxon>
        <taxon>Bacillales</taxon>
        <taxon>Alicyclobacillaceae</taxon>
        <taxon>Alicyclobacillus</taxon>
    </lineage>
</organism>
<evidence type="ECO:0000256" key="1">
    <source>
        <dbReference type="SAM" id="MobiDB-lite"/>
    </source>
</evidence>
<dbReference type="KEGG" id="afx:JZ786_12895"/>